<evidence type="ECO:0000313" key="4">
    <source>
        <dbReference type="Proteomes" id="UP000823388"/>
    </source>
</evidence>
<feature type="domain" description="C2H2-type" evidence="2">
    <location>
        <begin position="29"/>
        <end position="56"/>
    </location>
</feature>
<name>A0A8T0W210_PANVG</name>
<keyword evidence="1" id="KW-0479">Metal-binding</keyword>
<dbReference type="PROSITE" id="PS00028">
    <property type="entry name" value="ZINC_FINGER_C2H2_1"/>
    <property type="match status" value="1"/>
</dbReference>
<reference evidence="3" key="1">
    <citation type="submission" date="2020-05" db="EMBL/GenBank/DDBJ databases">
        <title>WGS assembly of Panicum virgatum.</title>
        <authorList>
            <person name="Lovell J.T."/>
            <person name="Jenkins J."/>
            <person name="Shu S."/>
            <person name="Juenger T.E."/>
            <person name="Schmutz J."/>
        </authorList>
    </citation>
    <scope>NUCLEOTIDE SEQUENCE</scope>
    <source>
        <strain evidence="3">AP13</strain>
    </source>
</reference>
<organism evidence="3 4">
    <name type="scientific">Panicum virgatum</name>
    <name type="common">Blackwell switchgrass</name>
    <dbReference type="NCBI Taxonomy" id="38727"/>
    <lineage>
        <taxon>Eukaryota</taxon>
        <taxon>Viridiplantae</taxon>
        <taxon>Streptophyta</taxon>
        <taxon>Embryophyta</taxon>
        <taxon>Tracheophyta</taxon>
        <taxon>Spermatophyta</taxon>
        <taxon>Magnoliopsida</taxon>
        <taxon>Liliopsida</taxon>
        <taxon>Poales</taxon>
        <taxon>Poaceae</taxon>
        <taxon>PACMAD clade</taxon>
        <taxon>Panicoideae</taxon>
        <taxon>Panicodae</taxon>
        <taxon>Paniceae</taxon>
        <taxon>Panicinae</taxon>
        <taxon>Panicum</taxon>
        <taxon>Panicum sect. Hiantes</taxon>
    </lineage>
</organism>
<keyword evidence="1" id="KW-0862">Zinc</keyword>
<proteinExistence type="predicted"/>
<accession>A0A8T0W210</accession>
<gene>
    <name evidence="3" type="ORF">PVAP13_2KG054132</name>
</gene>
<dbReference type="SUPFAM" id="SSF57667">
    <property type="entry name" value="beta-beta-alpha zinc fingers"/>
    <property type="match status" value="1"/>
</dbReference>
<dbReference type="InterPro" id="IPR036236">
    <property type="entry name" value="Znf_C2H2_sf"/>
</dbReference>
<keyword evidence="4" id="KW-1185">Reference proteome</keyword>
<dbReference type="GO" id="GO:0003700">
    <property type="term" value="F:DNA-binding transcription factor activity"/>
    <property type="evidence" value="ECO:0007669"/>
    <property type="project" value="InterPro"/>
</dbReference>
<dbReference type="PANTHER" id="PTHR45730:SF108">
    <property type="entry name" value="PROTEIN LATE FLOWERING"/>
    <property type="match status" value="1"/>
</dbReference>
<dbReference type="Proteomes" id="UP000823388">
    <property type="component" value="Chromosome 2K"/>
</dbReference>
<dbReference type="GO" id="GO:0008270">
    <property type="term" value="F:zinc ion binding"/>
    <property type="evidence" value="ECO:0007669"/>
    <property type="project" value="UniProtKB-KW"/>
</dbReference>
<dbReference type="EMBL" id="CM029039">
    <property type="protein sequence ID" value="KAG2639986.1"/>
    <property type="molecule type" value="Genomic_DNA"/>
</dbReference>
<dbReference type="AlphaFoldDB" id="A0A8T0W210"/>
<evidence type="ECO:0000256" key="1">
    <source>
        <dbReference type="PROSITE-ProRule" id="PRU00042"/>
    </source>
</evidence>
<dbReference type="OrthoDB" id="1915958at2759"/>
<dbReference type="InterPro" id="IPR045320">
    <property type="entry name" value="JAGGED/SL1-like"/>
</dbReference>
<comment type="caution">
    <text evidence="3">The sequence shown here is derived from an EMBL/GenBank/DDBJ whole genome shotgun (WGS) entry which is preliminary data.</text>
</comment>
<evidence type="ECO:0000313" key="3">
    <source>
        <dbReference type="EMBL" id="KAG2639986.1"/>
    </source>
</evidence>
<dbReference type="PROSITE" id="PS50157">
    <property type="entry name" value="ZINC_FINGER_C2H2_2"/>
    <property type="match status" value="1"/>
</dbReference>
<sequence length="161" mass="16940">MEQQELHLSLALAPAAGRRREEVDEVRLFACLFCDKTFLKSQALGGHQNAHKKDRAAAGWNPHVYGHEEDAAAAASLDALGLSIPIAPHGVTDVKVEAPDGGGARLFADHVLHPGAGASSGGTVEMLNWRTASHISAPPEIANTAVAPSNSGEELDLELRL</sequence>
<evidence type="ECO:0000259" key="2">
    <source>
        <dbReference type="PROSITE" id="PS50157"/>
    </source>
</evidence>
<dbReference type="InterPro" id="IPR013087">
    <property type="entry name" value="Znf_C2H2_type"/>
</dbReference>
<protein>
    <recommendedName>
        <fullName evidence="2">C2H2-type domain-containing protein</fullName>
    </recommendedName>
</protein>
<keyword evidence="1" id="KW-0863">Zinc-finger</keyword>
<dbReference type="PANTHER" id="PTHR45730">
    <property type="entry name" value="ZINC FINGER PROTEIN JAGGED"/>
    <property type="match status" value="1"/>
</dbReference>